<feature type="region of interest" description="Disordered" evidence="1">
    <location>
        <begin position="1"/>
        <end position="159"/>
    </location>
</feature>
<feature type="compositionally biased region" description="Basic and acidic residues" evidence="1">
    <location>
        <begin position="1"/>
        <end position="15"/>
    </location>
</feature>
<keyword evidence="3" id="KW-1185">Reference proteome</keyword>
<protein>
    <submittedName>
        <fullName evidence="2">Uncharacterized protein</fullName>
    </submittedName>
</protein>
<feature type="compositionally biased region" description="Low complexity" evidence="1">
    <location>
        <begin position="134"/>
        <end position="147"/>
    </location>
</feature>
<accession>A0AAV1IE23</accession>
<evidence type="ECO:0000313" key="2">
    <source>
        <dbReference type="EMBL" id="CAK0784957.1"/>
    </source>
</evidence>
<evidence type="ECO:0000256" key="1">
    <source>
        <dbReference type="SAM" id="MobiDB-lite"/>
    </source>
</evidence>
<dbReference type="Proteomes" id="UP001314263">
    <property type="component" value="Unassembled WGS sequence"/>
</dbReference>
<organism evidence="2 3">
    <name type="scientific">Coccomyxa viridis</name>
    <dbReference type="NCBI Taxonomy" id="1274662"/>
    <lineage>
        <taxon>Eukaryota</taxon>
        <taxon>Viridiplantae</taxon>
        <taxon>Chlorophyta</taxon>
        <taxon>core chlorophytes</taxon>
        <taxon>Trebouxiophyceae</taxon>
        <taxon>Trebouxiophyceae incertae sedis</taxon>
        <taxon>Coccomyxaceae</taxon>
        <taxon>Coccomyxa</taxon>
    </lineage>
</organism>
<dbReference type="AlphaFoldDB" id="A0AAV1IE23"/>
<gene>
    <name evidence="2" type="ORF">CVIRNUC_008162</name>
</gene>
<proteinExistence type="predicted"/>
<sequence>MEKLKLARGEDRVSDRSSSGSDLSSDCDDSQLSSSCDEFESPPTTPRSQPEDLSKVSPDTTPEHLGLQATMKPKVPILGLRQDANIHLQGPAACTPRKGSQPDTVRGRPAIPGLALKEGSGTRAAPTLPPIAPPSSRRSTARTRPPSGAESDSHSDTGTVSISLISQGLSVSSSSQEGRIVAGSALRQISRQLGIRQSEVKLFQLHEVQEPCSLASEGGQYAVAVSNSRFSLITLEETLADNARLKSQAHTGSDELEAARKMVAEQASALAATYQAKSVQEAEGEALRARCRVLEREGEVLREQLRHSLELRTQSKAALEEMRAELAHLTRQIAAGRSPSPDAQEASDTAVSGAFMGGQVHSRVAHSSKQDRIAGVLEKLCDEAVLLRLESALSQRAV</sequence>
<reference evidence="2 3" key="1">
    <citation type="submission" date="2023-10" db="EMBL/GenBank/DDBJ databases">
        <authorList>
            <person name="Maclean D."/>
            <person name="Macfadyen A."/>
        </authorList>
    </citation>
    <scope>NUCLEOTIDE SEQUENCE [LARGE SCALE GENOMIC DNA]</scope>
</reference>
<feature type="compositionally biased region" description="Low complexity" evidence="1">
    <location>
        <begin position="16"/>
        <end position="36"/>
    </location>
</feature>
<name>A0AAV1IE23_9CHLO</name>
<comment type="caution">
    <text evidence="2">The sequence shown here is derived from an EMBL/GenBank/DDBJ whole genome shotgun (WGS) entry which is preliminary data.</text>
</comment>
<dbReference type="EMBL" id="CAUYUE010000011">
    <property type="protein sequence ID" value="CAK0784957.1"/>
    <property type="molecule type" value="Genomic_DNA"/>
</dbReference>
<evidence type="ECO:0000313" key="3">
    <source>
        <dbReference type="Proteomes" id="UP001314263"/>
    </source>
</evidence>